<gene>
    <name evidence="7" type="ORF">PV08_04458</name>
</gene>
<dbReference type="RefSeq" id="XP_016237483.1">
    <property type="nucleotide sequence ID" value="XM_016378806.1"/>
</dbReference>
<accession>A0A0D1ZX45</accession>
<dbReference type="PANTHER" id="PTHR11266">
    <property type="entry name" value="PEROXISOMAL MEMBRANE PROTEIN 2, PXMP2 MPV17"/>
    <property type="match status" value="1"/>
</dbReference>
<keyword evidence="8" id="KW-1185">Reference proteome</keyword>
<dbReference type="PANTHER" id="PTHR11266:SF80">
    <property type="entry name" value="PEROXISOMAL MEMBRANE PROTEIN 2"/>
    <property type="match status" value="1"/>
</dbReference>
<evidence type="ECO:0000313" key="8">
    <source>
        <dbReference type="Proteomes" id="UP000053328"/>
    </source>
</evidence>
<keyword evidence="3 6" id="KW-0812">Transmembrane</keyword>
<sequence length="183" mass="20463">MATHLVSTTLLATALSAVSNILAQWLKAYREEKLSFSISLRPLLQFAIFTLLSSPPNILWQDFLEDRFPGYRIAAASETQILDRSNTARKLLFDQTLGAFVNTIAFVAAMAALKGKGAKAVQKRVERSFALQDTVPLMINSWKLWPLVALFNFIYVPVHRRVIVSSVVGLFWGIYLSLFAALD</sequence>
<organism evidence="7 8">
    <name type="scientific">Exophiala spinifera</name>
    <dbReference type="NCBI Taxonomy" id="91928"/>
    <lineage>
        <taxon>Eukaryota</taxon>
        <taxon>Fungi</taxon>
        <taxon>Dikarya</taxon>
        <taxon>Ascomycota</taxon>
        <taxon>Pezizomycotina</taxon>
        <taxon>Eurotiomycetes</taxon>
        <taxon>Chaetothyriomycetidae</taxon>
        <taxon>Chaetothyriales</taxon>
        <taxon>Herpotrichiellaceae</taxon>
        <taxon>Exophiala</taxon>
    </lineage>
</organism>
<protein>
    <submittedName>
        <fullName evidence="7">Uncharacterized protein</fullName>
    </submittedName>
</protein>
<dbReference type="HOGENOM" id="CLU_049109_3_1_1"/>
<dbReference type="Pfam" id="PF04117">
    <property type="entry name" value="Mpv17_PMP22"/>
    <property type="match status" value="1"/>
</dbReference>
<dbReference type="STRING" id="91928.A0A0D1ZX45"/>
<dbReference type="InterPro" id="IPR007248">
    <property type="entry name" value="Mpv17_PMP22"/>
</dbReference>
<dbReference type="EMBL" id="KN847494">
    <property type="protein sequence ID" value="KIW17267.1"/>
    <property type="molecule type" value="Genomic_DNA"/>
</dbReference>
<dbReference type="VEuPathDB" id="FungiDB:PV08_04458"/>
<feature type="transmembrane region" description="Helical" evidence="6">
    <location>
        <begin position="162"/>
        <end position="182"/>
    </location>
</feature>
<evidence type="ECO:0000256" key="6">
    <source>
        <dbReference type="RuleBase" id="RU363053"/>
    </source>
</evidence>
<keyword evidence="4 6" id="KW-1133">Transmembrane helix</keyword>
<evidence type="ECO:0000256" key="4">
    <source>
        <dbReference type="ARBA" id="ARBA00022989"/>
    </source>
</evidence>
<dbReference type="AlphaFoldDB" id="A0A0D1ZX45"/>
<dbReference type="Proteomes" id="UP000053328">
    <property type="component" value="Unassembled WGS sequence"/>
</dbReference>
<comment type="subcellular location">
    <subcellularLocation>
        <location evidence="1">Membrane</location>
        <topology evidence="1">Multi-pass membrane protein</topology>
    </subcellularLocation>
</comment>
<name>A0A0D1ZX45_9EURO</name>
<evidence type="ECO:0000256" key="1">
    <source>
        <dbReference type="ARBA" id="ARBA00004141"/>
    </source>
</evidence>
<feature type="transmembrane region" description="Helical" evidence="6">
    <location>
        <begin position="92"/>
        <end position="113"/>
    </location>
</feature>
<dbReference type="GeneID" id="27331541"/>
<evidence type="ECO:0000256" key="3">
    <source>
        <dbReference type="ARBA" id="ARBA00022692"/>
    </source>
</evidence>
<evidence type="ECO:0000313" key="7">
    <source>
        <dbReference type="EMBL" id="KIW17267.1"/>
    </source>
</evidence>
<proteinExistence type="inferred from homology"/>
<dbReference type="OrthoDB" id="10267969at2759"/>
<dbReference type="GO" id="GO:0005778">
    <property type="term" value="C:peroxisomal membrane"/>
    <property type="evidence" value="ECO:0007669"/>
    <property type="project" value="TreeGrafter"/>
</dbReference>
<evidence type="ECO:0000256" key="5">
    <source>
        <dbReference type="ARBA" id="ARBA00023136"/>
    </source>
</evidence>
<keyword evidence="5 6" id="KW-0472">Membrane</keyword>
<reference evidence="7 8" key="1">
    <citation type="submission" date="2015-01" db="EMBL/GenBank/DDBJ databases">
        <title>The Genome Sequence of Exophiala spinifera CBS89968.</title>
        <authorList>
            <consortium name="The Broad Institute Genomics Platform"/>
            <person name="Cuomo C."/>
            <person name="de Hoog S."/>
            <person name="Gorbushina A."/>
            <person name="Stielow B."/>
            <person name="Teixiera M."/>
            <person name="Abouelleil A."/>
            <person name="Chapman S.B."/>
            <person name="Priest M."/>
            <person name="Young S.K."/>
            <person name="Wortman J."/>
            <person name="Nusbaum C."/>
            <person name="Birren B."/>
        </authorList>
    </citation>
    <scope>NUCLEOTIDE SEQUENCE [LARGE SCALE GENOMIC DNA]</scope>
    <source>
        <strain evidence="7 8">CBS 89968</strain>
    </source>
</reference>
<evidence type="ECO:0000256" key="2">
    <source>
        <dbReference type="ARBA" id="ARBA00006824"/>
    </source>
</evidence>
<feature type="transmembrane region" description="Helical" evidence="6">
    <location>
        <begin position="134"/>
        <end position="156"/>
    </location>
</feature>
<comment type="similarity">
    <text evidence="2 6">Belongs to the peroxisomal membrane protein PXMP2/4 family.</text>
</comment>